<evidence type="ECO:0000256" key="6">
    <source>
        <dbReference type="ARBA" id="ARBA00022737"/>
    </source>
</evidence>
<evidence type="ECO:0000256" key="7">
    <source>
        <dbReference type="ARBA" id="ARBA00022741"/>
    </source>
</evidence>
<name>A0ABP9I2A2_9ACTN</name>
<dbReference type="InterPro" id="IPR003439">
    <property type="entry name" value="ABC_transporter-like_ATP-bd"/>
</dbReference>
<comment type="subcellular location">
    <subcellularLocation>
        <location evidence="1">Cell inner membrane</location>
    </subcellularLocation>
</comment>
<evidence type="ECO:0000313" key="19">
    <source>
        <dbReference type="EMBL" id="GAA4984796.1"/>
    </source>
</evidence>
<dbReference type="InterPro" id="IPR027417">
    <property type="entry name" value="P-loop_NTPase"/>
</dbReference>
<feature type="region of interest" description="Disordered" evidence="17">
    <location>
        <begin position="355"/>
        <end position="381"/>
    </location>
</feature>
<keyword evidence="20" id="KW-1185">Reference proteome</keyword>
<comment type="function">
    <text evidence="12">Part of the ABC transporter complex GsiABCD involved in glutathione import. Responsible for energy coupling to the transport system.</text>
</comment>
<evidence type="ECO:0000256" key="16">
    <source>
        <dbReference type="ARBA" id="ARBA00047640"/>
    </source>
</evidence>
<dbReference type="InterPro" id="IPR050319">
    <property type="entry name" value="ABC_transp_ATP-bind"/>
</dbReference>
<evidence type="ECO:0000256" key="4">
    <source>
        <dbReference type="ARBA" id="ARBA00022475"/>
    </source>
</evidence>
<dbReference type="SMART" id="SM00382">
    <property type="entry name" value="AAA"/>
    <property type="match status" value="1"/>
</dbReference>
<sequence length="381" mass="41045">MRKVRKTAEAPQVSRSAADAAGAADTPAIDVRGVVRHYRSPGRGVVHALDDVSVRVERGRVLGIVGESGCGKSTLARLLTRLERPDDGTVEVLGTRIDNAKRGPLRRMRRTIQLVFQDPYASLDPRQRVGAALAEVLDVHGLPSGPDRVGELLEQVGLVAALAERYPHQLSGGQRQRLGIARALAVRPDVLVLDEPVSALDVSVRAEIMNLLVHLREELGLTFVFISHDLGMVRHFADEIAVMYLGKIVEIGPWDAVSDEPLHPYTRALQAAVLIPDPTRDAAVAETGVTGEVPDAAAPPTGCRFHPRCPLAEDVCRTEEPALLPVPVFRKDGTQPSGEHRLACHVVRRRFAETAEAAQSPAQATAHTAAPAVRVGKETGE</sequence>
<evidence type="ECO:0000256" key="13">
    <source>
        <dbReference type="ARBA" id="ARBA00038416"/>
    </source>
</evidence>
<keyword evidence="7" id="KW-0547">Nucleotide-binding</keyword>
<evidence type="ECO:0000256" key="12">
    <source>
        <dbReference type="ARBA" id="ARBA00037530"/>
    </source>
</evidence>
<dbReference type="EC" id="7.4.2.10" evidence="14"/>
<dbReference type="SUPFAM" id="SSF52540">
    <property type="entry name" value="P-loop containing nucleoside triphosphate hydrolases"/>
    <property type="match status" value="1"/>
</dbReference>
<evidence type="ECO:0000313" key="20">
    <source>
        <dbReference type="Proteomes" id="UP001500466"/>
    </source>
</evidence>
<proteinExistence type="inferred from homology"/>
<dbReference type="InterPro" id="IPR013563">
    <property type="entry name" value="Oligopep_ABC_C"/>
</dbReference>
<dbReference type="NCBIfam" id="TIGR01727">
    <property type="entry name" value="oligo_HPY"/>
    <property type="match status" value="1"/>
</dbReference>
<evidence type="ECO:0000256" key="17">
    <source>
        <dbReference type="SAM" id="MobiDB-lite"/>
    </source>
</evidence>
<keyword evidence="5" id="KW-0997">Cell inner membrane</keyword>
<dbReference type="InterPro" id="IPR017871">
    <property type="entry name" value="ABC_transporter-like_CS"/>
</dbReference>
<evidence type="ECO:0000256" key="11">
    <source>
        <dbReference type="ARBA" id="ARBA00023136"/>
    </source>
</evidence>
<keyword evidence="4" id="KW-1003">Cell membrane</keyword>
<evidence type="ECO:0000256" key="5">
    <source>
        <dbReference type="ARBA" id="ARBA00022519"/>
    </source>
</evidence>
<dbReference type="Proteomes" id="UP001500466">
    <property type="component" value="Unassembled WGS sequence"/>
</dbReference>
<dbReference type="GO" id="GO:0005524">
    <property type="term" value="F:ATP binding"/>
    <property type="evidence" value="ECO:0007669"/>
    <property type="project" value="UniProtKB-KW"/>
</dbReference>
<protein>
    <recommendedName>
        <fullName evidence="15">Glutathione import ATP-binding protein GsiA</fullName>
        <ecNumber evidence="14">7.4.2.10</ecNumber>
    </recommendedName>
</protein>
<feature type="compositionally biased region" description="Low complexity" evidence="17">
    <location>
        <begin position="355"/>
        <end position="372"/>
    </location>
</feature>
<dbReference type="PANTHER" id="PTHR43776">
    <property type="entry name" value="TRANSPORT ATP-BINDING PROTEIN"/>
    <property type="match status" value="1"/>
</dbReference>
<evidence type="ECO:0000259" key="18">
    <source>
        <dbReference type="PROSITE" id="PS50893"/>
    </source>
</evidence>
<evidence type="ECO:0000256" key="9">
    <source>
        <dbReference type="ARBA" id="ARBA00022840"/>
    </source>
</evidence>
<keyword evidence="9 19" id="KW-0067">ATP-binding</keyword>
<evidence type="ECO:0000256" key="3">
    <source>
        <dbReference type="ARBA" id="ARBA00022448"/>
    </source>
</evidence>
<evidence type="ECO:0000256" key="15">
    <source>
        <dbReference type="ARBA" id="ARBA00041187"/>
    </source>
</evidence>
<dbReference type="PANTHER" id="PTHR43776:SF15">
    <property type="entry name" value="GLUTATHIONE IMPORT ATP-BINDING PROTEIN GSIA"/>
    <property type="match status" value="1"/>
</dbReference>
<comment type="caution">
    <text evidence="19">The sequence shown here is derived from an EMBL/GenBank/DDBJ whole genome shotgun (WGS) entry which is preliminary data.</text>
</comment>
<evidence type="ECO:0000256" key="1">
    <source>
        <dbReference type="ARBA" id="ARBA00004533"/>
    </source>
</evidence>
<evidence type="ECO:0000256" key="10">
    <source>
        <dbReference type="ARBA" id="ARBA00022967"/>
    </source>
</evidence>
<reference evidence="20" key="1">
    <citation type="journal article" date="2019" name="Int. J. Syst. Evol. Microbiol.">
        <title>The Global Catalogue of Microorganisms (GCM) 10K type strain sequencing project: providing services to taxonomists for standard genome sequencing and annotation.</title>
        <authorList>
            <consortium name="The Broad Institute Genomics Platform"/>
            <consortium name="The Broad Institute Genome Sequencing Center for Infectious Disease"/>
            <person name="Wu L."/>
            <person name="Ma J."/>
        </authorList>
    </citation>
    <scope>NUCLEOTIDE SEQUENCE [LARGE SCALE GENOMIC DNA]</scope>
    <source>
        <strain evidence="20">JCM 17986</strain>
    </source>
</reference>
<evidence type="ECO:0000256" key="2">
    <source>
        <dbReference type="ARBA" id="ARBA00011469"/>
    </source>
</evidence>
<accession>A0ABP9I2A2</accession>
<dbReference type="PROSITE" id="PS00211">
    <property type="entry name" value="ABC_TRANSPORTER_1"/>
    <property type="match status" value="1"/>
</dbReference>
<dbReference type="Pfam" id="PF08352">
    <property type="entry name" value="oligo_HPY"/>
    <property type="match status" value="1"/>
</dbReference>
<keyword evidence="8" id="KW-0378">Hydrolase</keyword>
<dbReference type="Gene3D" id="3.40.50.300">
    <property type="entry name" value="P-loop containing nucleotide triphosphate hydrolases"/>
    <property type="match status" value="1"/>
</dbReference>
<comment type="similarity">
    <text evidence="13">Belongs to the ABC transporter superfamily. Glutathione importer (TC 3.A.1.5.11) family.</text>
</comment>
<comment type="catalytic activity">
    <reaction evidence="16">
        <text>glutathione(out) + ATP + H2O = glutathione(in) + ADP + phosphate + H(+)</text>
        <dbReference type="Rhea" id="RHEA:29791"/>
        <dbReference type="ChEBI" id="CHEBI:15377"/>
        <dbReference type="ChEBI" id="CHEBI:15378"/>
        <dbReference type="ChEBI" id="CHEBI:30616"/>
        <dbReference type="ChEBI" id="CHEBI:43474"/>
        <dbReference type="ChEBI" id="CHEBI:57925"/>
        <dbReference type="ChEBI" id="CHEBI:456216"/>
        <dbReference type="EC" id="7.4.2.10"/>
    </reaction>
</comment>
<keyword evidence="11" id="KW-0472">Membrane</keyword>
<dbReference type="CDD" id="cd03257">
    <property type="entry name" value="ABC_NikE_OppD_transporters"/>
    <property type="match status" value="1"/>
</dbReference>
<dbReference type="EMBL" id="BAABHS010000029">
    <property type="protein sequence ID" value="GAA4984796.1"/>
    <property type="molecule type" value="Genomic_DNA"/>
</dbReference>
<dbReference type="InterPro" id="IPR003593">
    <property type="entry name" value="AAA+_ATPase"/>
</dbReference>
<dbReference type="Pfam" id="PF00005">
    <property type="entry name" value="ABC_tran"/>
    <property type="match status" value="1"/>
</dbReference>
<dbReference type="RefSeq" id="WP_345679227.1">
    <property type="nucleotide sequence ID" value="NZ_BAABHS010000029.1"/>
</dbReference>
<feature type="domain" description="ABC transporter" evidence="18">
    <location>
        <begin position="29"/>
        <end position="270"/>
    </location>
</feature>
<feature type="region of interest" description="Disordered" evidence="17">
    <location>
        <begin position="1"/>
        <end position="22"/>
    </location>
</feature>
<evidence type="ECO:0000256" key="8">
    <source>
        <dbReference type="ARBA" id="ARBA00022801"/>
    </source>
</evidence>
<gene>
    <name evidence="19" type="ORF">GCM10023205_63730</name>
</gene>
<keyword evidence="3" id="KW-0813">Transport</keyword>
<keyword evidence="6" id="KW-0677">Repeat</keyword>
<keyword evidence="10" id="KW-1278">Translocase</keyword>
<comment type="subunit">
    <text evidence="2">The complex is composed of two ATP-binding proteins (GsiA), two transmembrane proteins (GsiC and GsiD) and a solute-binding protein (GsiB).</text>
</comment>
<organism evidence="19 20">
    <name type="scientific">Yinghuangia aomiensis</name>
    <dbReference type="NCBI Taxonomy" id="676205"/>
    <lineage>
        <taxon>Bacteria</taxon>
        <taxon>Bacillati</taxon>
        <taxon>Actinomycetota</taxon>
        <taxon>Actinomycetes</taxon>
        <taxon>Kitasatosporales</taxon>
        <taxon>Streptomycetaceae</taxon>
        <taxon>Yinghuangia</taxon>
    </lineage>
</organism>
<evidence type="ECO:0000256" key="14">
    <source>
        <dbReference type="ARBA" id="ARBA00039050"/>
    </source>
</evidence>
<dbReference type="PROSITE" id="PS50893">
    <property type="entry name" value="ABC_TRANSPORTER_2"/>
    <property type="match status" value="1"/>
</dbReference>